<keyword evidence="6" id="KW-0680">Restriction system</keyword>
<gene>
    <name evidence="10" type="ORF">EGN73_03580</name>
</gene>
<reference evidence="10 11" key="1">
    <citation type="journal article" date="2020" name="Syst. Appl. Microbiol.">
        <title>Arthrospiribacter ruber gen. nov., sp. nov., a novel bacterium isolated from Arthrospira cultures.</title>
        <authorList>
            <person name="Waleron M."/>
            <person name="Misztak A."/>
            <person name="Waleron M.M."/>
            <person name="Furmaniak M."/>
            <person name="Mrozik A."/>
            <person name="Waleron K."/>
        </authorList>
    </citation>
    <scope>NUCLEOTIDE SEQUENCE [LARGE SCALE GENOMIC DNA]</scope>
    <source>
        <strain evidence="10 11">DPMB0001</strain>
    </source>
</reference>
<dbReference type="GO" id="GO:0006355">
    <property type="term" value="P:regulation of DNA-templated transcription"/>
    <property type="evidence" value="ECO:0007669"/>
    <property type="project" value="InterPro"/>
</dbReference>
<dbReference type="GO" id="GO:0009007">
    <property type="term" value="F:site-specific DNA-methyltransferase (adenine-specific) activity"/>
    <property type="evidence" value="ECO:0007669"/>
    <property type="project" value="UniProtKB-EC"/>
</dbReference>
<evidence type="ECO:0000256" key="6">
    <source>
        <dbReference type="ARBA" id="ARBA00022747"/>
    </source>
</evidence>
<proteinExistence type="inferred from homology"/>
<evidence type="ECO:0000256" key="7">
    <source>
        <dbReference type="ARBA" id="ARBA00023163"/>
    </source>
</evidence>
<evidence type="ECO:0000256" key="5">
    <source>
        <dbReference type="ARBA" id="ARBA00022691"/>
    </source>
</evidence>
<keyword evidence="5" id="KW-0949">S-adenosyl-L-methionine</keyword>
<dbReference type="Pfam" id="PF02518">
    <property type="entry name" value="HATPase_c"/>
    <property type="match status" value="1"/>
</dbReference>
<comment type="similarity">
    <text evidence="1">Belongs to the N(4)/N(6)-methyltransferase family.</text>
</comment>
<comment type="catalytic activity">
    <reaction evidence="8">
        <text>a 2'-deoxyadenosine in DNA + S-adenosyl-L-methionine = an N(6)-methyl-2'-deoxyadenosine in DNA + S-adenosyl-L-homocysteine + H(+)</text>
        <dbReference type="Rhea" id="RHEA:15197"/>
        <dbReference type="Rhea" id="RHEA-COMP:12418"/>
        <dbReference type="Rhea" id="RHEA-COMP:12419"/>
        <dbReference type="ChEBI" id="CHEBI:15378"/>
        <dbReference type="ChEBI" id="CHEBI:57856"/>
        <dbReference type="ChEBI" id="CHEBI:59789"/>
        <dbReference type="ChEBI" id="CHEBI:90615"/>
        <dbReference type="ChEBI" id="CHEBI:90616"/>
        <dbReference type="EC" id="2.1.1.72"/>
    </reaction>
</comment>
<protein>
    <recommendedName>
        <fullName evidence="2">site-specific DNA-methyltransferase (adenine-specific)</fullName>
        <ecNumber evidence="2">2.1.1.72</ecNumber>
    </recommendedName>
</protein>
<evidence type="ECO:0000313" key="10">
    <source>
        <dbReference type="EMBL" id="MBW3466892.1"/>
    </source>
</evidence>
<accession>A0A951IVN4</accession>
<dbReference type="InterPro" id="IPR003594">
    <property type="entry name" value="HATPase_dom"/>
</dbReference>
<dbReference type="GO" id="GO:0032259">
    <property type="term" value="P:methylation"/>
    <property type="evidence" value="ECO:0007669"/>
    <property type="project" value="UniProtKB-KW"/>
</dbReference>
<evidence type="ECO:0000259" key="9">
    <source>
        <dbReference type="PROSITE" id="PS50109"/>
    </source>
</evidence>
<dbReference type="InterPro" id="IPR007759">
    <property type="entry name" value="Asxl_HARE-HTH"/>
</dbReference>
<keyword evidence="11" id="KW-1185">Reference proteome</keyword>
<dbReference type="CDD" id="cd16961">
    <property type="entry name" value="RMtype1_S_TRD-CR_like"/>
    <property type="match status" value="1"/>
</dbReference>
<keyword evidence="4" id="KW-0808">Transferase</keyword>
<feature type="domain" description="Histidine kinase" evidence="9">
    <location>
        <begin position="687"/>
        <end position="927"/>
    </location>
</feature>
<evidence type="ECO:0000256" key="4">
    <source>
        <dbReference type="ARBA" id="ARBA00022679"/>
    </source>
</evidence>
<dbReference type="PROSITE" id="PS50109">
    <property type="entry name" value="HIS_KIN"/>
    <property type="match status" value="1"/>
</dbReference>
<organism evidence="10 11">
    <name type="scientific">Arthrospiribacter ruber</name>
    <dbReference type="NCBI Taxonomy" id="2487934"/>
    <lineage>
        <taxon>Bacteria</taxon>
        <taxon>Pseudomonadati</taxon>
        <taxon>Bacteroidota</taxon>
        <taxon>Cytophagia</taxon>
        <taxon>Cytophagales</taxon>
        <taxon>Cyclobacteriaceae</taxon>
        <taxon>Arthrospiribacter</taxon>
    </lineage>
</organism>
<dbReference type="InterPro" id="IPR003356">
    <property type="entry name" value="DNA_methylase_A-5"/>
</dbReference>
<dbReference type="AlphaFoldDB" id="A0A951IVN4"/>
<keyword evidence="3" id="KW-0489">Methyltransferase</keyword>
<evidence type="ECO:0000256" key="3">
    <source>
        <dbReference type="ARBA" id="ARBA00022603"/>
    </source>
</evidence>
<evidence type="ECO:0000256" key="8">
    <source>
        <dbReference type="ARBA" id="ARBA00047942"/>
    </source>
</evidence>
<evidence type="ECO:0000256" key="2">
    <source>
        <dbReference type="ARBA" id="ARBA00011900"/>
    </source>
</evidence>
<dbReference type="InterPro" id="IPR000055">
    <property type="entry name" value="Restrct_endonuc_typeI_TRD"/>
</dbReference>
<evidence type="ECO:0000313" key="11">
    <source>
        <dbReference type="Proteomes" id="UP000727490"/>
    </source>
</evidence>
<dbReference type="EC" id="2.1.1.72" evidence="2"/>
<dbReference type="Pfam" id="PF05066">
    <property type="entry name" value="HARE-HTH"/>
    <property type="match status" value="1"/>
</dbReference>
<dbReference type="GO" id="GO:0008170">
    <property type="term" value="F:N-methyltransferase activity"/>
    <property type="evidence" value="ECO:0007669"/>
    <property type="project" value="InterPro"/>
</dbReference>
<dbReference type="RefSeq" id="WP_219287108.1">
    <property type="nucleotide sequence ID" value="NZ_RPHB01000002.1"/>
</dbReference>
<dbReference type="InterPro" id="IPR051537">
    <property type="entry name" value="DNA_Adenine_Mtase"/>
</dbReference>
<dbReference type="PANTHER" id="PTHR42933:SF3">
    <property type="entry name" value="TYPE I RESTRICTION ENZYME MJAVIII METHYLASE SUBUNIT"/>
    <property type="match status" value="1"/>
</dbReference>
<dbReference type="Pfam" id="PF02384">
    <property type="entry name" value="N6_Mtase"/>
    <property type="match status" value="1"/>
</dbReference>
<name>A0A951IVN4_9BACT</name>
<dbReference type="InterPro" id="IPR005467">
    <property type="entry name" value="His_kinase_dom"/>
</dbReference>
<sequence>MTLHEAIQKVLNENNRPMRAKEIASAINSNGYYLRSDREPLKVNQIYARVKNYPSLFQNVNGHIVLVHDYYWKNILTSYDYLTHVLRGIFIQADIQFIIAVLFYYKRLLDINHRSGRNYPLDFDKHLLNSLAGLIDGGRSLIQGLKSLEDYFIAPEGVFEECSRLLSKLDKSKIQEIWHFVKQIDTKHLSDDEFGNIYEYLITIVSLDGNRSSLNHTPYSLRELMVELLDVKNGASLYDPVAGIGSLLIEASLKAYDGFYAYGSEINRRIAQLGNMNLAMHGLNVRIEAEDCFGQINNQKEFDYIIADLPANGITNSLEYFELYSQYNLPAPKSGKSFGAMVLFALSKLKATGKAVLTVSDGFLVKKGIEQRIRELLIQSDVIETVISLPYGTLRPYTDAKSSILILNKNKTRQLRNRVHFITANISDQTAKSVILDNDEIIRLYVAKDTFDKNAQLVHFEDLRPDANLLAESYDAQFLLANTMLKEGKARFLADLVHIKAGINPEKSFIHKDGDIPLIKVEKLSKDILDSNLNIQNIEGISDQLKYERNIVSEECILVARIGDNLKATIFKPTNETPRILPHNNVYVLIPNNRMELSIEYLYYQLHSTFIQDQIERRKLGAVMPYISIAGLKETVIPYMTLDSQNEFVQSQKANLISEERKRVEDRIKALGYKEETKQAEADVIKILTHQLRPTFSGLNGISQRIERIVKREDIGQLKEYDKIELDVDPEIEQQIAVPDNYTLNQLIDKLSKETQHLSDILTNVDKVMNFKLLPEDLKEANMLDFLQEYKEQKAVEQNAKYSIEVKGDTVTVLIHKPSFKELLDQLLINAERHAFSNNSKANKIIFNVRHSSRRNVVAIEYSNNGNAYELTQKDFITAFEKGNKSKGSGIGGNYISRVVEAHKGKLIIEEKNKKGFSLTIELPTPDSKIYE</sequence>
<dbReference type="GO" id="GO:0003677">
    <property type="term" value="F:DNA binding"/>
    <property type="evidence" value="ECO:0007669"/>
    <property type="project" value="InterPro"/>
</dbReference>
<comment type="caution">
    <text evidence="10">The sequence shown here is derived from an EMBL/GenBank/DDBJ whole genome shotgun (WGS) entry which is preliminary data.</text>
</comment>
<dbReference type="PANTHER" id="PTHR42933">
    <property type="entry name" value="SLR6095 PROTEIN"/>
    <property type="match status" value="1"/>
</dbReference>
<dbReference type="EMBL" id="RPHB01000002">
    <property type="protein sequence ID" value="MBW3466892.1"/>
    <property type="molecule type" value="Genomic_DNA"/>
</dbReference>
<keyword evidence="7" id="KW-0804">Transcription</keyword>
<dbReference type="Pfam" id="PF01420">
    <property type="entry name" value="Methylase_S"/>
    <property type="match status" value="1"/>
</dbReference>
<dbReference type="GO" id="GO:0009307">
    <property type="term" value="P:DNA restriction-modification system"/>
    <property type="evidence" value="ECO:0007669"/>
    <property type="project" value="UniProtKB-KW"/>
</dbReference>
<dbReference type="Proteomes" id="UP000727490">
    <property type="component" value="Unassembled WGS sequence"/>
</dbReference>
<evidence type="ECO:0000256" key="1">
    <source>
        <dbReference type="ARBA" id="ARBA00006594"/>
    </source>
</evidence>